<dbReference type="EMBL" id="CAJVPW010028061">
    <property type="protein sequence ID" value="CAG8717330.1"/>
    <property type="molecule type" value="Genomic_DNA"/>
</dbReference>
<evidence type="ECO:0000313" key="2">
    <source>
        <dbReference type="Proteomes" id="UP000789366"/>
    </source>
</evidence>
<keyword evidence="2" id="KW-1185">Reference proteome</keyword>
<accession>A0ACA9PQW9</accession>
<dbReference type="Proteomes" id="UP000789366">
    <property type="component" value="Unassembled WGS sequence"/>
</dbReference>
<protein>
    <submittedName>
        <fullName evidence="1">8425_t:CDS:1</fullName>
    </submittedName>
</protein>
<name>A0ACA9PQW9_9GLOM</name>
<reference evidence="1" key="1">
    <citation type="submission" date="2021-06" db="EMBL/GenBank/DDBJ databases">
        <authorList>
            <person name="Kallberg Y."/>
            <person name="Tangrot J."/>
            <person name="Rosling A."/>
        </authorList>
    </citation>
    <scope>NUCLEOTIDE SEQUENCE</scope>
    <source>
        <strain evidence="1">28 12/20/2015</strain>
    </source>
</reference>
<evidence type="ECO:0000313" key="1">
    <source>
        <dbReference type="EMBL" id="CAG8717330.1"/>
    </source>
</evidence>
<comment type="caution">
    <text evidence="1">The sequence shown here is derived from an EMBL/GenBank/DDBJ whole genome shotgun (WGS) entry which is preliminary data.</text>
</comment>
<organism evidence="1 2">
    <name type="scientific">Cetraspora pellucida</name>
    <dbReference type="NCBI Taxonomy" id="1433469"/>
    <lineage>
        <taxon>Eukaryota</taxon>
        <taxon>Fungi</taxon>
        <taxon>Fungi incertae sedis</taxon>
        <taxon>Mucoromycota</taxon>
        <taxon>Glomeromycotina</taxon>
        <taxon>Glomeromycetes</taxon>
        <taxon>Diversisporales</taxon>
        <taxon>Gigasporaceae</taxon>
        <taxon>Cetraspora</taxon>
    </lineage>
</organism>
<gene>
    <name evidence="1" type="ORF">SPELUC_LOCUS12202</name>
</gene>
<sequence length="270" mass="31643">RKLEEKAKSSNNSRLITVNYNACQAASEYDFINSTFYSTEEDCNSRSYVVCLSEFREKILELMQKHFDMHLLIPIDAQGNTMEPEAIKKKNAIEEMYKFCAKHRLREWTYVGANDEEREKLRGNKRKRSIDIGESNSSYFTEVARWVCSCHTFVKNHFFLCKHLVRQTVNTSNKKRRRLLRCRFEHHTTPPFLTLIDPDTSDTTSLKTAQIVEAHADGFSDSYNVNADEDPDKEAHTYVESNWELFKQAFRRICSEKAANNWRHIGAMMK</sequence>
<feature type="non-terminal residue" evidence="1">
    <location>
        <position position="1"/>
    </location>
</feature>
<proteinExistence type="predicted"/>